<keyword evidence="4" id="KW-1185">Reference proteome</keyword>
<reference evidence="4" key="1">
    <citation type="journal article" date="2019" name="Int. J. Syst. Evol. Microbiol.">
        <title>The Global Catalogue of Microorganisms (GCM) 10K type strain sequencing project: providing services to taxonomists for standard genome sequencing and annotation.</title>
        <authorList>
            <consortium name="The Broad Institute Genomics Platform"/>
            <consortium name="The Broad Institute Genome Sequencing Center for Infectious Disease"/>
            <person name="Wu L."/>
            <person name="Ma J."/>
        </authorList>
    </citation>
    <scope>NUCLEOTIDE SEQUENCE [LARGE SCALE GENOMIC DNA]</scope>
    <source>
        <strain evidence="4">CGMCC 1.13574</strain>
    </source>
</reference>
<proteinExistence type="predicted"/>
<organism evidence="3 4">
    <name type="scientific">Coralloluteibacterium thermophilum</name>
    <dbReference type="NCBI Taxonomy" id="2707049"/>
    <lineage>
        <taxon>Bacteria</taxon>
        <taxon>Pseudomonadati</taxon>
        <taxon>Pseudomonadota</taxon>
        <taxon>Gammaproteobacteria</taxon>
        <taxon>Lysobacterales</taxon>
        <taxon>Lysobacteraceae</taxon>
        <taxon>Coralloluteibacterium</taxon>
    </lineage>
</organism>
<evidence type="ECO:0000313" key="3">
    <source>
        <dbReference type="EMBL" id="MFC4728040.1"/>
    </source>
</evidence>
<accession>A0ABV9NJY2</accession>
<name>A0ABV9NJY2_9GAMM</name>
<dbReference type="EMBL" id="JBHSGG010000022">
    <property type="protein sequence ID" value="MFC4728040.1"/>
    <property type="molecule type" value="Genomic_DNA"/>
</dbReference>
<evidence type="ECO:0000259" key="2">
    <source>
        <dbReference type="SMART" id="SM00481"/>
    </source>
</evidence>
<evidence type="ECO:0000313" key="4">
    <source>
        <dbReference type="Proteomes" id="UP001595892"/>
    </source>
</evidence>
<dbReference type="RefSeq" id="WP_377004061.1">
    <property type="nucleotide sequence ID" value="NZ_JBHSGG010000022.1"/>
</dbReference>
<evidence type="ECO:0000256" key="1">
    <source>
        <dbReference type="SAM" id="SignalP"/>
    </source>
</evidence>
<dbReference type="InterPro" id="IPR003141">
    <property type="entry name" value="Pol/His_phosphatase_N"/>
</dbReference>
<feature type="domain" description="Polymerase/histidinol phosphatase N-terminal" evidence="2">
    <location>
        <begin position="46"/>
        <end position="136"/>
    </location>
</feature>
<dbReference type="SMART" id="SM00481">
    <property type="entry name" value="POLIIIAc"/>
    <property type="match status" value="1"/>
</dbReference>
<dbReference type="SUPFAM" id="SSF89550">
    <property type="entry name" value="PHP domain-like"/>
    <property type="match status" value="1"/>
</dbReference>
<comment type="caution">
    <text evidence="3">The sequence shown here is derived from an EMBL/GenBank/DDBJ whole genome shotgun (WGS) entry which is preliminary data.</text>
</comment>
<sequence>MSAPHAALPSASRRTRARRGLTVLAAALCALAAGTALADDREWLAGDHHVHSEWSVTWDWSTYPPKPIRGGDSEHAILDNARQAHAHGLSWMVSTDHGGPGHSRVNAQKAYPALLEARAAVPELMIFYGMEFDVPAAEHASLIIPIHDDERDQLFRIESGYNRREVHEDPSRNTEAFMLEALAFMRALDPTPVLFVNHPSRTATAHGAWGDVTPRELRAWQDAAPEVLVGMEGAPGHQASRETRGLYRNAAAPTYGGFDQMTATVGGVWDGMLAEGRRFWITATSDSHVHASRGGADFHPGEYSKTWIHARRDPAGVLDALRAGRMFVATGDLVDRLELEVSVAGEPARMATLGERLEVPAGADVHVRLALRQPARNANGPVPPLHHVELIEGRAGETAPVMHRMALDAGGWERDGEWIRMEWRLEDVREARFVRVRGTNTDEMEPQPDVAGEDPWEDLWFYSNPVFIAPADAGA</sequence>
<protein>
    <recommendedName>
        <fullName evidence="2">Polymerase/histidinol phosphatase N-terminal domain-containing protein</fullName>
    </recommendedName>
</protein>
<dbReference type="Gene3D" id="3.20.20.140">
    <property type="entry name" value="Metal-dependent hydrolases"/>
    <property type="match status" value="1"/>
</dbReference>
<dbReference type="InterPro" id="IPR016195">
    <property type="entry name" value="Pol/histidinol_Pase-like"/>
</dbReference>
<feature type="signal peptide" evidence="1">
    <location>
        <begin position="1"/>
        <end position="38"/>
    </location>
</feature>
<keyword evidence="1" id="KW-0732">Signal</keyword>
<feature type="chain" id="PRO_5047342761" description="Polymerase/histidinol phosphatase N-terminal domain-containing protein" evidence="1">
    <location>
        <begin position="39"/>
        <end position="475"/>
    </location>
</feature>
<gene>
    <name evidence="3" type="ORF">ACFO3Q_07660</name>
</gene>
<dbReference type="Proteomes" id="UP001595892">
    <property type="component" value="Unassembled WGS sequence"/>
</dbReference>